<feature type="region of interest" description="Disordered" evidence="1">
    <location>
        <begin position="1"/>
        <end position="57"/>
    </location>
</feature>
<proteinExistence type="predicted"/>
<feature type="compositionally biased region" description="Polar residues" evidence="1">
    <location>
        <begin position="10"/>
        <end position="21"/>
    </location>
</feature>
<dbReference type="EMBL" id="JAPDHF010000017">
    <property type="protein sequence ID" value="KAJ4007400.1"/>
    <property type="molecule type" value="Genomic_DNA"/>
</dbReference>
<feature type="transmembrane region" description="Helical" evidence="2">
    <location>
        <begin position="615"/>
        <end position="636"/>
    </location>
</feature>
<evidence type="ECO:0000256" key="2">
    <source>
        <dbReference type="SAM" id="Phobius"/>
    </source>
</evidence>
<feature type="compositionally biased region" description="Basic and acidic residues" evidence="1">
    <location>
        <begin position="32"/>
        <end position="42"/>
    </location>
</feature>
<feature type="transmembrane region" description="Helical" evidence="2">
    <location>
        <begin position="113"/>
        <end position="133"/>
    </location>
</feature>
<reference evidence="3" key="1">
    <citation type="submission" date="2022-10" db="EMBL/GenBank/DDBJ databases">
        <title>Fusarium specimens isolated from Avocado Roots.</title>
        <authorList>
            <person name="Stajich J."/>
            <person name="Roper C."/>
            <person name="Heimlech-Rivalta G."/>
        </authorList>
    </citation>
    <scope>NUCLEOTIDE SEQUENCE</scope>
    <source>
        <strain evidence="3">CF00143</strain>
    </source>
</reference>
<comment type="caution">
    <text evidence="3">The sequence shown here is derived from an EMBL/GenBank/DDBJ whole genome shotgun (WGS) entry which is preliminary data.</text>
</comment>
<keyword evidence="2" id="KW-1133">Transmembrane helix</keyword>
<evidence type="ECO:0000313" key="4">
    <source>
        <dbReference type="Proteomes" id="UP001152130"/>
    </source>
</evidence>
<keyword evidence="4" id="KW-1185">Reference proteome</keyword>
<dbReference type="AlphaFoldDB" id="A0A9W8PHY5"/>
<feature type="transmembrane region" description="Helical" evidence="2">
    <location>
        <begin position="153"/>
        <end position="170"/>
    </location>
</feature>
<name>A0A9W8PHY5_9HYPO</name>
<feature type="transmembrane region" description="Helical" evidence="2">
    <location>
        <begin position="190"/>
        <end position="214"/>
    </location>
</feature>
<organism evidence="3 4">
    <name type="scientific">Fusarium irregulare</name>
    <dbReference type="NCBI Taxonomy" id="2494466"/>
    <lineage>
        <taxon>Eukaryota</taxon>
        <taxon>Fungi</taxon>
        <taxon>Dikarya</taxon>
        <taxon>Ascomycota</taxon>
        <taxon>Pezizomycotina</taxon>
        <taxon>Sordariomycetes</taxon>
        <taxon>Hypocreomycetidae</taxon>
        <taxon>Hypocreales</taxon>
        <taxon>Nectriaceae</taxon>
        <taxon>Fusarium</taxon>
        <taxon>Fusarium incarnatum-equiseti species complex</taxon>
    </lineage>
</organism>
<sequence length="701" mass="78579">MSDSDAIELQRSQRLPPSTEKSLVWEPLAESESGHDVSDRSSVRPLEPSYVETPENEGRLRKKGYRRFFSRIPRIPPLIRHLALVHLPPVAITLTVLSLYIRNDRWDNPTDNALNALLFAAKIHEALIIVSIGDMLMGRINHHLLNKGNSLPLGFLPSPLLLNSPFLYLISSELWAPIRSSKGRHGTQKITGAMIILSALLCLAASPLSAITMIPRPGWQELPYSPIPRVEKNKYTPGTLYNTNLDAEDIPALNYTRHSQWFTRPSQKSILETTITRESSNTEFSPYTNVTYSNYEATRRPISYKKTPFYGTVATCPLSIVARNIWNLRYGGDRYLELITARNKVNGSSTLRKWKQPLVITQCTPSTIVDGVAEFFFGPPFFKETADRFQSLKIPLAKHPWLLNLNTTKNLSTSADPLGYSFLNIKDEVKLPVSADIMFASVMNETIESWKGTVPLRPPAVQFTLCLISALWTEADVWLEPQRSKDALSHFTFANGGELTKFVESSGTREFINIRKDWMTGIGSVPTTSANKSSYDEALSFCIASGPYGMWEPVTDCLATFLSMHVTDALAEVGDWQENIPLDSPGDEGVENSVIYTHHVYAYSYKFGGSIGIPIAFSVLLLHVLIVLIYIPLVFWSRHLRHKSGWNSLGDLLVLTLCSDVDVDWTKGKASQKWTKSVVIRELGDEGERGMIVRDVGNNFD</sequence>
<evidence type="ECO:0000313" key="3">
    <source>
        <dbReference type="EMBL" id="KAJ4007400.1"/>
    </source>
</evidence>
<feature type="transmembrane region" description="Helical" evidence="2">
    <location>
        <begin position="78"/>
        <end position="101"/>
    </location>
</feature>
<evidence type="ECO:0000256" key="1">
    <source>
        <dbReference type="SAM" id="MobiDB-lite"/>
    </source>
</evidence>
<dbReference type="Proteomes" id="UP001152130">
    <property type="component" value="Unassembled WGS sequence"/>
</dbReference>
<keyword evidence="2" id="KW-0812">Transmembrane</keyword>
<protein>
    <submittedName>
        <fullName evidence="3">Uncharacterized protein</fullName>
    </submittedName>
</protein>
<gene>
    <name evidence="3" type="ORF">NW766_010084</name>
</gene>
<keyword evidence="2" id="KW-0472">Membrane</keyword>
<accession>A0A9W8PHY5</accession>